<evidence type="ECO:0000259" key="5">
    <source>
        <dbReference type="PROSITE" id="PS51007"/>
    </source>
</evidence>
<evidence type="ECO:0000256" key="1">
    <source>
        <dbReference type="ARBA" id="ARBA00022617"/>
    </source>
</evidence>
<dbReference type="EMBL" id="CP018191">
    <property type="protein sequence ID" value="APH54875.1"/>
    <property type="molecule type" value="Genomic_DNA"/>
</dbReference>
<dbReference type="GO" id="GO:0046872">
    <property type="term" value="F:metal ion binding"/>
    <property type="evidence" value="ECO:0007669"/>
    <property type="project" value="UniProtKB-KW"/>
</dbReference>
<dbReference type="Pfam" id="PF00034">
    <property type="entry name" value="Cytochrom_C"/>
    <property type="match status" value="1"/>
</dbReference>
<organism evidence="6 7">
    <name type="scientific">Granulibacter bethesdensis</name>
    <dbReference type="NCBI Taxonomy" id="364410"/>
    <lineage>
        <taxon>Bacteria</taxon>
        <taxon>Pseudomonadati</taxon>
        <taxon>Pseudomonadota</taxon>
        <taxon>Alphaproteobacteria</taxon>
        <taxon>Acetobacterales</taxon>
        <taxon>Acetobacteraceae</taxon>
        <taxon>Granulibacter</taxon>
    </lineage>
</organism>
<keyword evidence="3 4" id="KW-0408">Iron</keyword>
<accession>A0AAC9P957</accession>
<gene>
    <name evidence="6" type="ORF">GbCGDNIH9_1585</name>
</gene>
<keyword evidence="1 4" id="KW-0349">Heme</keyword>
<dbReference type="GO" id="GO:0020037">
    <property type="term" value="F:heme binding"/>
    <property type="evidence" value="ECO:0007669"/>
    <property type="project" value="InterPro"/>
</dbReference>
<evidence type="ECO:0000256" key="2">
    <source>
        <dbReference type="ARBA" id="ARBA00022723"/>
    </source>
</evidence>
<evidence type="ECO:0000313" key="7">
    <source>
        <dbReference type="Proteomes" id="UP000182373"/>
    </source>
</evidence>
<name>A0AAC9P957_9PROT</name>
<protein>
    <submittedName>
        <fullName evidence="6">Cytochrome c family protein</fullName>
    </submittedName>
</protein>
<feature type="domain" description="Cytochrome c" evidence="5">
    <location>
        <begin position="212"/>
        <end position="300"/>
    </location>
</feature>
<dbReference type="SUPFAM" id="SSF46626">
    <property type="entry name" value="Cytochrome c"/>
    <property type="match status" value="1"/>
</dbReference>
<evidence type="ECO:0000313" key="6">
    <source>
        <dbReference type="EMBL" id="APH54875.1"/>
    </source>
</evidence>
<dbReference type="InterPro" id="IPR036909">
    <property type="entry name" value="Cyt_c-like_dom_sf"/>
</dbReference>
<dbReference type="GO" id="GO:0009055">
    <property type="term" value="F:electron transfer activity"/>
    <property type="evidence" value="ECO:0007669"/>
    <property type="project" value="InterPro"/>
</dbReference>
<reference evidence="7" key="1">
    <citation type="submission" date="2016-11" db="EMBL/GenBank/DDBJ databases">
        <title>Comparative genomic and phenotypic analysis of Granulibacter bethesdensis clinical isolates from patients with chronic granulomatous disease.</title>
        <authorList>
            <person name="Zarember K.A."/>
            <person name="Porcella S.F."/>
            <person name="Chu J."/>
            <person name="Ding L."/>
            <person name="Dahlstrom E."/>
            <person name="Barbian K."/>
            <person name="Martens C."/>
            <person name="Sykora L."/>
            <person name="Kramer S."/>
            <person name="Pettinato A.M."/>
            <person name="Hong H."/>
            <person name="Wald G."/>
            <person name="Berg L.J."/>
            <person name="Rogge L.S."/>
            <person name="Greenberg D.E."/>
            <person name="Falcone E.L."/>
            <person name="Neves J.F."/>
            <person name="Simoes M.J."/>
            <person name="Casal M."/>
            <person name="Rodriguez-Lopez F.C."/>
            <person name="Zelazny A."/>
            <person name="Gallin J.I."/>
            <person name="Holland S.M."/>
        </authorList>
    </citation>
    <scope>NUCLEOTIDE SEQUENCE [LARGE SCALE GENOMIC DNA]</scope>
    <source>
        <strain evidence="7">NIH9.1</strain>
    </source>
</reference>
<dbReference type="InterPro" id="IPR009056">
    <property type="entry name" value="Cyt_c-like_dom"/>
</dbReference>
<dbReference type="PROSITE" id="PS51007">
    <property type="entry name" value="CYTC"/>
    <property type="match status" value="1"/>
</dbReference>
<keyword evidence="2 4" id="KW-0479">Metal-binding</keyword>
<proteinExistence type="predicted"/>
<evidence type="ECO:0000256" key="4">
    <source>
        <dbReference type="PROSITE-ProRule" id="PRU00433"/>
    </source>
</evidence>
<dbReference type="Gene3D" id="1.10.760.10">
    <property type="entry name" value="Cytochrome c-like domain"/>
    <property type="match status" value="1"/>
</dbReference>
<sequence>MSAPCRFFTGMERFFYGMRTGAGRMWRRLWKAGMAMTLAACPVMAVSTVAPAAETLLLSPSTGQEQSLSAASLLARSDAQWVTVRDVSYGGQRRYRAVGLATLLGKAADDGGVLTATASDGFSADLPLRMIREASQDASRPQPWLAVEDPQHPWPALPGKKASAGPFYIIWSGEGAEHVPSEYWPYRILRLTIRTPTLQRWPQLELSPDASASIKQGQDAFIAFCLPCHRLNGAGDGDQGPDLGKPMNPTGYFQRSALHRYIRDPASVRDWPGRQMQGFSATTLPDTTIEAIIDYLDAIRMKSAPSRVKP</sequence>
<evidence type="ECO:0000256" key="3">
    <source>
        <dbReference type="ARBA" id="ARBA00023004"/>
    </source>
</evidence>
<dbReference type="Proteomes" id="UP000182373">
    <property type="component" value="Chromosome"/>
</dbReference>
<dbReference type="AlphaFoldDB" id="A0AAC9P957"/>